<dbReference type="AlphaFoldDB" id="A0A8J6A0G8"/>
<comment type="caution">
    <text evidence="2">The sequence shown here is derived from an EMBL/GenBank/DDBJ whole genome shotgun (WGS) entry which is preliminary data.</text>
</comment>
<proteinExistence type="predicted"/>
<accession>A0A8J6A0G8</accession>
<name>A0A8J6A0G8_GALPY</name>
<keyword evidence="3" id="KW-1185">Reference proteome</keyword>
<reference evidence="2" key="1">
    <citation type="journal article" date="2021" name="Evol. Appl.">
        <title>The genome of the Pyrenean desman and the effects of bottlenecks and inbreeding on the genomic landscape of an endangered species.</title>
        <authorList>
            <person name="Escoda L."/>
            <person name="Castresana J."/>
        </authorList>
    </citation>
    <scope>NUCLEOTIDE SEQUENCE</scope>
    <source>
        <strain evidence="2">IBE-C5619</strain>
    </source>
</reference>
<feature type="compositionally biased region" description="Basic and acidic residues" evidence="1">
    <location>
        <begin position="11"/>
        <end position="31"/>
    </location>
</feature>
<feature type="region of interest" description="Disordered" evidence="1">
    <location>
        <begin position="1"/>
        <end position="89"/>
    </location>
</feature>
<protein>
    <submittedName>
        <fullName evidence="2">CPX chromosomal region candidate gene 1 protein</fullName>
    </submittedName>
</protein>
<gene>
    <name evidence="2" type="ORF">J0S82_014445</name>
</gene>
<dbReference type="OrthoDB" id="9833136at2759"/>
<evidence type="ECO:0000313" key="2">
    <source>
        <dbReference type="EMBL" id="KAG8508345.1"/>
    </source>
</evidence>
<evidence type="ECO:0000313" key="3">
    <source>
        <dbReference type="Proteomes" id="UP000700334"/>
    </source>
</evidence>
<organism evidence="2 3">
    <name type="scientific">Galemys pyrenaicus</name>
    <name type="common">Iberian desman</name>
    <name type="synonym">Pyrenean desman</name>
    <dbReference type="NCBI Taxonomy" id="202257"/>
    <lineage>
        <taxon>Eukaryota</taxon>
        <taxon>Metazoa</taxon>
        <taxon>Chordata</taxon>
        <taxon>Craniata</taxon>
        <taxon>Vertebrata</taxon>
        <taxon>Euteleostomi</taxon>
        <taxon>Mammalia</taxon>
        <taxon>Eutheria</taxon>
        <taxon>Laurasiatheria</taxon>
        <taxon>Eulipotyphla</taxon>
        <taxon>Talpidae</taxon>
        <taxon>Galemys</taxon>
    </lineage>
</organism>
<sequence length="175" mass="19632">MSSPTEEGSDSADKALKNLENEAPNDCKTDIEPSFVNPDMNSEVETIPMNREPGTPNSQEHTVPEETTNDESEVQKTQKDSEKEDLKEESLLIKIPIPRKWIFLMSGLGRIIDLSIPLGKNDENNPLTDRARFYSRKIEIKIPQGIFGNPLLSQPPETGLEPLLLVEVRSQQHSP</sequence>
<dbReference type="EMBL" id="JAGFMF010012038">
    <property type="protein sequence ID" value="KAG8508345.1"/>
    <property type="molecule type" value="Genomic_DNA"/>
</dbReference>
<dbReference type="Proteomes" id="UP000700334">
    <property type="component" value="Unassembled WGS sequence"/>
</dbReference>
<feature type="compositionally biased region" description="Basic and acidic residues" evidence="1">
    <location>
        <begin position="73"/>
        <end position="89"/>
    </location>
</feature>
<evidence type="ECO:0000256" key="1">
    <source>
        <dbReference type="SAM" id="MobiDB-lite"/>
    </source>
</evidence>